<dbReference type="Proteomes" id="UP000266841">
    <property type="component" value="Unassembled WGS sequence"/>
</dbReference>
<organism evidence="2 3">
    <name type="scientific">Thalassiosira oceanica</name>
    <name type="common">Marine diatom</name>
    <dbReference type="NCBI Taxonomy" id="159749"/>
    <lineage>
        <taxon>Eukaryota</taxon>
        <taxon>Sar</taxon>
        <taxon>Stramenopiles</taxon>
        <taxon>Ochrophyta</taxon>
        <taxon>Bacillariophyta</taxon>
        <taxon>Coscinodiscophyceae</taxon>
        <taxon>Thalassiosirophycidae</taxon>
        <taxon>Thalassiosirales</taxon>
        <taxon>Thalassiosiraceae</taxon>
        <taxon>Thalassiosira</taxon>
    </lineage>
</organism>
<name>K0RAK0_THAOC</name>
<dbReference type="EMBL" id="AGNL01044893">
    <property type="protein sequence ID" value="EJK49334.1"/>
    <property type="molecule type" value="Genomic_DNA"/>
</dbReference>
<dbReference type="Gene3D" id="3.30.2130.30">
    <property type="match status" value="1"/>
</dbReference>
<dbReference type="GO" id="GO:0043527">
    <property type="term" value="C:tRNA methyltransferase complex"/>
    <property type="evidence" value="ECO:0007669"/>
    <property type="project" value="UniProtKB-ARBA"/>
</dbReference>
<dbReference type="InterPro" id="IPR029063">
    <property type="entry name" value="SAM-dependent_MTases_sf"/>
</dbReference>
<dbReference type="PANTHER" id="PTHR47313:SF1">
    <property type="entry name" value="RIBOSOMAL RNA LARGE SUBUNIT METHYLTRANSFERASE K_L"/>
    <property type="match status" value="1"/>
</dbReference>
<keyword evidence="3" id="KW-1185">Reference proteome</keyword>
<dbReference type="CDD" id="cd11715">
    <property type="entry name" value="THUMP_AdoMetMT"/>
    <property type="match status" value="1"/>
</dbReference>
<dbReference type="OMA" id="EATHHHE"/>
<evidence type="ECO:0000313" key="2">
    <source>
        <dbReference type="EMBL" id="EJK49334.1"/>
    </source>
</evidence>
<dbReference type="OrthoDB" id="416496at2759"/>
<feature type="domain" description="Ribosomal RNA large subunit methyltransferase K/L-like methyltransferase" evidence="1">
    <location>
        <begin position="260"/>
        <end position="437"/>
    </location>
</feature>
<dbReference type="Gene3D" id="3.40.50.150">
    <property type="entry name" value="Vaccinia Virus protein VP39"/>
    <property type="match status" value="1"/>
</dbReference>
<dbReference type="GO" id="GO:0070043">
    <property type="term" value="F:rRNA (guanine-N7-)-methyltransferase activity"/>
    <property type="evidence" value="ECO:0007669"/>
    <property type="project" value="TreeGrafter"/>
</dbReference>
<dbReference type="Pfam" id="PF01170">
    <property type="entry name" value="UPF0020"/>
    <property type="match status" value="1"/>
</dbReference>
<dbReference type="GO" id="GO:0008990">
    <property type="term" value="F:rRNA (guanine-N2-)-methyltransferase activity"/>
    <property type="evidence" value="ECO:0007669"/>
    <property type="project" value="TreeGrafter"/>
</dbReference>
<dbReference type="InterPro" id="IPR000241">
    <property type="entry name" value="RlmKL-like_Mtase"/>
</dbReference>
<gene>
    <name evidence="2" type="ORF">THAOC_31800</name>
</gene>
<dbReference type="SUPFAM" id="SSF53335">
    <property type="entry name" value="S-adenosyl-L-methionine-dependent methyltransferases"/>
    <property type="match status" value="1"/>
</dbReference>
<accession>K0RAK0</accession>
<sequence length="538" mass="59882">MNQTHQRPIIATLTRKCPTHSQEVDLGSAMWRTAQAGLRRQNLAFRSRTRSLPSRPSSHKPSALANLTKPPFASFVACLPGIEPILSSEIKSILSGWGGSRSSEHPKRVRPVRGGCHIEHSFWFHCLRFNDDDAEDIPALFTARGFPELERKFETLIRNYACVFDVPDGNGSIIEEHDLAWKLKVHVTTAKSKLMHTRAVEERARRVLGGVLRVNFSDGRDKDEVEIRAEEKPIVRLFVRIERDRVQLSLDTSSTPLHRRGYRMYPHKAPLREDLAFALLKAAGLRPIGEQGAVLLLDPCCGSGTIAIEGAAILAGLPPGRLRPPPLLGTNLCDVRMWDDIREISQAKSNTTKFVIANDIEDCGARSNAQLAGVADLIRFEKGPFRKLDVKTNGNIIIDEPLWVVTNPPFVGKRLAGNRAKKTSGNIYRELARLINARQAQFALIGNNLRMLRQSGLPMKVAFSTQHGGLSVVAIDKAALLGEQACSALKSRQQINPAQDNTASNKQGHKLVWDRGLQCDWSHMHLKIEVIYFCQLVS</sequence>
<dbReference type="AlphaFoldDB" id="K0RAK0"/>
<dbReference type="eggNOG" id="ENOG502TMNI">
    <property type="taxonomic scope" value="Eukaryota"/>
</dbReference>
<reference evidence="2 3" key="1">
    <citation type="journal article" date="2012" name="Genome Biol.">
        <title>Genome and low-iron response of an oceanic diatom adapted to chronic iron limitation.</title>
        <authorList>
            <person name="Lommer M."/>
            <person name="Specht M."/>
            <person name="Roy A.S."/>
            <person name="Kraemer L."/>
            <person name="Andreson R."/>
            <person name="Gutowska M.A."/>
            <person name="Wolf J."/>
            <person name="Bergner S.V."/>
            <person name="Schilhabel M.B."/>
            <person name="Klostermeier U.C."/>
            <person name="Beiko R.G."/>
            <person name="Rosenstiel P."/>
            <person name="Hippler M."/>
            <person name="Laroche J."/>
        </authorList>
    </citation>
    <scope>NUCLEOTIDE SEQUENCE [LARGE SCALE GENOMIC DNA]</scope>
    <source>
        <strain evidence="2 3">CCMP1005</strain>
    </source>
</reference>
<evidence type="ECO:0000259" key="1">
    <source>
        <dbReference type="Pfam" id="PF01170"/>
    </source>
</evidence>
<comment type="caution">
    <text evidence="2">The sequence shown here is derived from an EMBL/GenBank/DDBJ whole genome shotgun (WGS) entry which is preliminary data.</text>
</comment>
<proteinExistence type="predicted"/>
<evidence type="ECO:0000313" key="3">
    <source>
        <dbReference type="Proteomes" id="UP000266841"/>
    </source>
</evidence>
<dbReference type="PANTHER" id="PTHR47313">
    <property type="entry name" value="RIBOSOMAL RNA LARGE SUBUNIT METHYLTRANSFERASE K/L"/>
    <property type="match status" value="1"/>
</dbReference>
<protein>
    <recommendedName>
        <fullName evidence="1">Ribosomal RNA large subunit methyltransferase K/L-like methyltransferase domain-containing protein</fullName>
    </recommendedName>
</protein>